<dbReference type="SUPFAM" id="SSF88659">
    <property type="entry name" value="Sigma3 and sigma4 domains of RNA polymerase sigma factors"/>
    <property type="match status" value="1"/>
</dbReference>
<dbReference type="SUPFAM" id="SSF88946">
    <property type="entry name" value="Sigma2 domain of RNA polymerase sigma factors"/>
    <property type="match status" value="1"/>
</dbReference>
<dbReference type="Gene3D" id="1.10.1740.10">
    <property type="match status" value="1"/>
</dbReference>
<feature type="domain" description="RNA polymerase sigma-70 region 2" evidence="6">
    <location>
        <begin position="25"/>
        <end position="93"/>
    </location>
</feature>
<dbReference type="OrthoDB" id="9784272at2"/>
<keyword evidence="3" id="KW-0731">Sigma factor</keyword>
<gene>
    <name evidence="8" type="ORF">B5M42_16240</name>
</gene>
<keyword evidence="4" id="KW-0238">DNA-binding</keyword>
<evidence type="ECO:0000259" key="6">
    <source>
        <dbReference type="Pfam" id="PF04542"/>
    </source>
</evidence>
<dbReference type="EMBL" id="MYFO01000022">
    <property type="protein sequence ID" value="TFE85948.1"/>
    <property type="molecule type" value="Genomic_DNA"/>
</dbReference>
<organism evidence="8 9">
    <name type="scientific">Paenibacillus athensensis</name>
    <dbReference type="NCBI Taxonomy" id="1967502"/>
    <lineage>
        <taxon>Bacteria</taxon>
        <taxon>Bacillati</taxon>
        <taxon>Bacillota</taxon>
        <taxon>Bacilli</taxon>
        <taxon>Bacillales</taxon>
        <taxon>Paenibacillaceae</taxon>
        <taxon>Paenibacillus</taxon>
    </lineage>
</organism>
<dbReference type="AlphaFoldDB" id="A0A4Y8PXG5"/>
<dbReference type="InterPro" id="IPR039425">
    <property type="entry name" value="RNA_pol_sigma-70-like"/>
</dbReference>
<dbReference type="NCBIfam" id="TIGR02937">
    <property type="entry name" value="sigma70-ECF"/>
    <property type="match status" value="1"/>
</dbReference>
<dbReference type="GO" id="GO:0016987">
    <property type="term" value="F:sigma factor activity"/>
    <property type="evidence" value="ECO:0007669"/>
    <property type="project" value="UniProtKB-KW"/>
</dbReference>
<dbReference type="Gene3D" id="1.10.10.10">
    <property type="entry name" value="Winged helix-like DNA-binding domain superfamily/Winged helix DNA-binding domain"/>
    <property type="match status" value="1"/>
</dbReference>
<dbReference type="GO" id="GO:0006352">
    <property type="term" value="P:DNA-templated transcription initiation"/>
    <property type="evidence" value="ECO:0007669"/>
    <property type="project" value="InterPro"/>
</dbReference>
<dbReference type="RefSeq" id="WP_134754681.1">
    <property type="nucleotide sequence ID" value="NZ_MYFO02000006.1"/>
</dbReference>
<dbReference type="InterPro" id="IPR007627">
    <property type="entry name" value="RNA_pol_sigma70_r2"/>
</dbReference>
<comment type="similarity">
    <text evidence="1">Belongs to the sigma-70 factor family. ECF subfamily.</text>
</comment>
<comment type="caution">
    <text evidence="8">The sequence shown here is derived from an EMBL/GenBank/DDBJ whole genome shotgun (WGS) entry which is preliminary data.</text>
</comment>
<dbReference type="InterPro" id="IPR036388">
    <property type="entry name" value="WH-like_DNA-bd_sf"/>
</dbReference>
<dbReference type="InterPro" id="IPR014284">
    <property type="entry name" value="RNA_pol_sigma-70_dom"/>
</dbReference>
<dbReference type="CDD" id="cd06171">
    <property type="entry name" value="Sigma70_r4"/>
    <property type="match status" value="1"/>
</dbReference>
<accession>A0A4Y8PXG5</accession>
<dbReference type="InterPro" id="IPR013324">
    <property type="entry name" value="RNA_pol_sigma_r3/r4-like"/>
</dbReference>
<evidence type="ECO:0000256" key="2">
    <source>
        <dbReference type="ARBA" id="ARBA00023015"/>
    </source>
</evidence>
<dbReference type="Proteomes" id="UP000298246">
    <property type="component" value="Unassembled WGS sequence"/>
</dbReference>
<keyword evidence="5" id="KW-0804">Transcription</keyword>
<keyword evidence="2" id="KW-0805">Transcription regulation</keyword>
<evidence type="ECO:0000313" key="8">
    <source>
        <dbReference type="EMBL" id="TFE85948.1"/>
    </source>
</evidence>
<evidence type="ECO:0000256" key="4">
    <source>
        <dbReference type="ARBA" id="ARBA00023125"/>
    </source>
</evidence>
<evidence type="ECO:0000256" key="1">
    <source>
        <dbReference type="ARBA" id="ARBA00010641"/>
    </source>
</evidence>
<evidence type="ECO:0000256" key="5">
    <source>
        <dbReference type="ARBA" id="ARBA00023163"/>
    </source>
</evidence>
<dbReference type="InterPro" id="IPR007630">
    <property type="entry name" value="RNA_pol_sigma70_r4"/>
</dbReference>
<sequence>MNASITDQELMQRIVGKDAEALRFLYEKYEKPIYAFAYRIVQDPMMAEEAVQELFLRIWHVAERYDGGFGKLTSWMFTLTRNISIDLLRKKQSRIMKQTAEQEQLNRIPDTGRTTEEVVEAEWLGAQVREALHTLSDEQQMVVEMIYFQGYTQQEVSDSQAIPLGTVKSRVRLAMKQLRQRLTGTGKEELQR</sequence>
<name>A0A4Y8PXG5_9BACL</name>
<evidence type="ECO:0000256" key="3">
    <source>
        <dbReference type="ARBA" id="ARBA00023082"/>
    </source>
</evidence>
<dbReference type="InterPro" id="IPR013325">
    <property type="entry name" value="RNA_pol_sigma_r2"/>
</dbReference>
<dbReference type="GO" id="GO:0003677">
    <property type="term" value="F:DNA binding"/>
    <property type="evidence" value="ECO:0007669"/>
    <property type="project" value="UniProtKB-KW"/>
</dbReference>
<proteinExistence type="inferred from homology"/>
<dbReference type="Pfam" id="PF04542">
    <property type="entry name" value="Sigma70_r2"/>
    <property type="match status" value="1"/>
</dbReference>
<feature type="domain" description="RNA polymerase sigma-70 region 4" evidence="7">
    <location>
        <begin position="131"/>
        <end position="180"/>
    </location>
</feature>
<keyword evidence="9" id="KW-1185">Reference proteome</keyword>
<dbReference type="PANTHER" id="PTHR43133">
    <property type="entry name" value="RNA POLYMERASE ECF-TYPE SIGMA FACTO"/>
    <property type="match status" value="1"/>
</dbReference>
<reference evidence="8 9" key="1">
    <citation type="submission" date="2017-03" db="EMBL/GenBank/DDBJ databases">
        <title>Isolation of Levoglucosan Utilizing Bacteria.</title>
        <authorList>
            <person name="Arya A.S."/>
        </authorList>
    </citation>
    <scope>NUCLEOTIDE SEQUENCE [LARGE SCALE GENOMIC DNA]</scope>
    <source>
        <strain evidence="8 9">MEC069</strain>
    </source>
</reference>
<evidence type="ECO:0000313" key="9">
    <source>
        <dbReference type="Proteomes" id="UP000298246"/>
    </source>
</evidence>
<protein>
    <submittedName>
        <fullName evidence="8">RNA polymerase subunit sigma-24</fullName>
    </submittedName>
</protein>
<dbReference type="PANTHER" id="PTHR43133:SF62">
    <property type="entry name" value="RNA POLYMERASE SIGMA FACTOR SIGZ"/>
    <property type="match status" value="1"/>
</dbReference>
<dbReference type="Pfam" id="PF04545">
    <property type="entry name" value="Sigma70_r4"/>
    <property type="match status" value="1"/>
</dbReference>
<evidence type="ECO:0000259" key="7">
    <source>
        <dbReference type="Pfam" id="PF04545"/>
    </source>
</evidence>